<protein>
    <recommendedName>
        <fullName evidence="4">CDP-alcohol phosphatidyltransferase</fullName>
    </recommendedName>
</protein>
<comment type="caution">
    <text evidence="2">The sequence shown here is derived from an EMBL/GenBank/DDBJ whole genome shotgun (WGS) entry which is preliminary data.</text>
</comment>
<accession>V4Q1Y0</accession>
<organism evidence="2 3">
    <name type="scientific">Asticcacaulis benevestitus DSM 16100 = ATCC BAA-896</name>
    <dbReference type="NCBI Taxonomy" id="1121022"/>
    <lineage>
        <taxon>Bacteria</taxon>
        <taxon>Pseudomonadati</taxon>
        <taxon>Pseudomonadota</taxon>
        <taxon>Alphaproteobacteria</taxon>
        <taxon>Caulobacterales</taxon>
        <taxon>Caulobacteraceae</taxon>
        <taxon>Asticcacaulis</taxon>
    </lineage>
</organism>
<feature type="transmembrane region" description="Helical" evidence="1">
    <location>
        <begin position="33"/>
        <end position="54"/>
    </location>
</feature>
<evidence type="ECO:0000256" key="1">
    <source>
        <dbReference type="SAM" id="Phobius"/>
    </source>
</evidence>
<dbReference type="InterPro" id="IPR000462">
    <property type="entry name" value="CDP-OH_P_trans"/>
</dbReference>
<feature type="transmembrane region" description="Helical" evidence="1">
    <location>
        <begin position="126"/>
        <end position="144"/>
    </location>
</feature>
<feature type="transmembrane region" description="Helical" evidence="1">
    <location>
        <begin position="74"/>
        <end position="91"/>
    </location>
</feature>
<dbReference type="GO" id="GO:0008654">
    <property type="term" value="P:phospholipid biosynthetic process"/>
    <property type="evidence" value="ECO:0007669"/>
    <property type="project" value="InterPro"/>
</dbReference>
<dbReference type="PATRIC" id="fig|1121022.4.peg.1000"/>
<dbReference type="GO" id="GO:0016020">
    <property type="term" value="C:membrane"/>
    <property type="evidence" value="ECO:0007669"/>
    <property type="project" value="InterPro"/>
</dbReference>
<evidence type="ECO:0000313" key="3">
    <source>
        <dbReference type="Proteomes" id="UP000017837"/>
    </source>
</evidence>
<dbReference type="AlphaFoldDB" id="V4Q1Y0"/>
<dbReference type="EMBL" id="AWGB01000007">
    <property type="protein sequence ID" value="ESQ93684.1"/>
    <property type="molecule type" value="Genomic_DNA"/>
</dbReference>
<keyword evidence="1" id="KW-1133">Transmembrane helix</keyword>
<evidence type="ECO:0000313" key="2">
    <source>
        <dbReference type="EMBL" id="ESQ93684.1"/>
    </source>
</evidence>
<gene>
    <name evidence="2" type="ORF">ABENE_05030</name>
</gene>
<proteinExistence type="predicted"/>
<dbReference type="GO" id="GO:0016780">
    <property type="term" value="F:phosphotransferase activity, for other substituted phosphate groups"/>
    <property type="evidence" value="ECO:0007669"/>
    <property type="project" value="InterPro"/>
</dbReference>
<evidence type="ECO:0008006" key="4">
    <source>
        <dbReference type="Google" id="ProtNLM"/>
    </source>
</evidence>
<keyword evidence="3" id="KW-1185">Reference proteome</keyword>
<keyword evidence="1" id="KW-0812">Transmembrane</keyword>
<dbReference type="RefSeq" id="WP_018081707.1">
    <property type="nucleotide sequence ID" value="NZ_AQWM01000007.1"/>
</dbReference>
<dbReference type="STRING" id="1121022.GCA_000376105_02043"/>
<keyword evidence="1" id="KW-0472">Membrane</keyword>
<dbReference type="Gene3D" id="1.20.120.1760">
    <property type="match status" value="1"/>
</dbReference>
<reference evidence="2 3" key="1">
    <citation type="journal article" date="2014" name="Nature">
        <title>Sequential evolution of bacterial morphology by co-option of a developmental regulator.</title>
        <authorList>
            <person name="Jiang C."/>
            <person name="Brown P.J."/>
            <person name="Ducret A."/>
            <person name="Brun Y.V."/>
        </authorList>
    </citation>
    <scope>NUCLEOTIDE SEQUENCE [LARGE SCALE GENOMIC DNA]</scope>
    <source>
        <strain evidence="2 3">DSM 16100</strain>
    </source>
</reference>
<dbReference type="eggNOG" id="COG0558">
    <property type="taxonomic scope" value="Bacteria"/>
</dbReference>
<feature type="transmembrane region" description="Helical" evidence="1">
    <location>
        <begin position="97"/>
        <end position="114"/>
    </location>
</feature>
<dbReference type="Pfam" id="PF01066">
    <property type="entry name" value="CDP-OH_P_transf"/>
    <property type="match status" value="1"/>
</dbReference>
<feature type="transmembrane region" description="Helical" evidence="1">
    <location>
        <begin position="150"/>
        <end position="173"/>
    </location>
</feature>
<sequence length="192" mass="21561">MIRPQQVPFALVLFRLVTGPVIAILCGLKPPLTPIICTVLLALGVISDIFDGVIARRLDCVTPALRLWDSRCDVVFWLCVAVGVHLLYPPLWQTTWIMLATLGTMELTTHLISYLRFRREASTHHLLSKIFCLFLWALLSQMFLTGEAGWLFWLTLGVAIVSQAEAMLITLVIPHWQVDTKNLSTALKLPKA</sequence>
<dbReference type="OrthoDB" id="9785031at2"/>
<dbReference type="InterPro" id="IPR043130">
    <property type="entry name" value="CDP-OH_PTrfase_TM_dom"/>
</dbReference>
<dbReference type="Proteomes" id="UP000017837">
    <property type="component" value="Unassembled WGS sequence"/>
</dbReference>
<name>V4Q1Y0_9CAUL</name>